<reference evidence="3 5" key="2">
    <citation type="submission" date="2019-04" db="EMBL/GenBank/DDBJ databases">
        <title>Microbes associate with the intestines of laboratory mice.</title>
        <authorList>
            <person name="Navarre W."/>
            <person name="Wong E."/>
            <person name="Huang K."/>
            <person name="Tropini C."/>
            <person name="Ng K."/>
            <person name="Yu B."/>
        </authorList>
    </citation>
    <scope>NUCLEOTIDE SEQUENCE [LARGE SCALE GENOMIC DNA]</scope>
    <source>
        <strain evidence="3 5">NM39_I3</strain>
    </source>
</reference>
<keyword evidence="2" id="KW-0808">Transferase</keyword>
<feature type="domain" description="N-acetyltransferase" evidence="1">
    <location>
        <begin position="10"/>
        <end position="158"/>
    </location>
</feature>
<dbReference type="RefSeq" id="WP_121734890.1">
    <property type="nucleotide sequence ID" value="NZ_QXXG01000006.1"/>
</dbReference>
<evidence type="ECO:0000313" key="5">
    <source>
        <dbReference type="Proteomes" id="UP000310032"/>
    </source>
</evidence>
<dbReference type="GO" id="GO:0016747">
    <property type="term" value="F:acyltransferase activity, transferring groups other than amino-acyl groups"/>
    <property type="evidence" value="ECO:0007669"/>
    <property type="project" value="InterPro"/>
</dbReference>
<comment type="caution">
    <text evidence="2">The sequence shown here is derived from an EMBL/GenBank/DDBJ whole genome shotgun (WGS) entry which is preliminary data.</text>
</comment>
<protein>
    <submittedName>
        <fullName evidence="2">GNAT family N-acetyltransferase</fullName>
    </submittedName>
</protein>
<dbReference type="OrthoDB" id="9127144at2"/>
<sequence length="182" mass="21455">MSADHVIISKPVREITDSLLDLVEKTYTSSFPKEERRDFSLVRKLLEEDRRFEMYALLRDGIYVGFITGWQFESFVYVEHFAIDESVRNGGIGAKAMTSFLALHKDPVVLEVEMPIEKMSKRRIGFYERLGFVLDYHVYFQPPYRKGDVFLEMRLMAHGKLDLERSFERIKTIIHQNVYGME</sequence>
<organism evidence="2 4">
    <name type="scientific">Parabacteroides distasonis</name>
    <dbReference type="NCBI Taxonomy" id="823"/>
    <lineage>
        <taxon>Bacteria</taxon>
        <taxon>Pseudomonadati</taxon>
        <taxon>Bacteroidota</taxon>
        <taxon>Bacteroidia</taxon>
        <taxon>Bacteroidales</taxon>
        <taxon>Tannerellaceae</taxon>
        <taxon>Parabacteroides</taxon>
    </lineage>
</organism>
<dbReference type="InterPro" id="IPR000182">
    <property type="entry name" value="GNAT_dom"/>
</dbReference>
<evidence type="ECO:0000259" key="1">
    <source>
        <dbReference type="PROSITE" id="PS51186"/>
    </source>
</evidence>
<dbReference type="Proteomes" id="UP000278164">
    <property type="component" value="Unassembled WGS sequence"/>
</dbReference>
<evidence type="ECO:0000313" key="2">
    <source>
        <dbReference type="EMBL" id="RLT74942.1"/>
    </source>
</evidence>
<dbReference type="EMBL" id="RAYI01000002">
    <property type="protein sequence ID" value="RLT74942.1"/>
    <property type="molecule type" value="Genomic_DNA"/>
</dbReference>
<dbReference type="InterPro" id="IPR016181">
    <property type="entry name" value="Acyl_CoA_acyltransferase"/>
</dbReference>
<gene>
    <name evidence="2" type="ORF">D7V78_02710</name>
    <name evidence="3" type="ORF">E5342_03775</name>
</gene>
<dbReference type="Gene3D" id="3.40.630.30">
    <property type="match status" value="1"/>
</dbReference>
<dbReference type="PROSITE" id="PS51186">
    <property type="entry name" value="GNAT"/>
    <property type="match status" value="1"/>
</dbReference>
<evidence type="ECO:0000313" key="3">
    <source>
        <dbReference type="EMBL" id="TGY61171.1"/>
    </source>
</evidence>
<dbReference type="Proteomes" id="UP000310032">
    <property type="component" value="Unassembled WGS sequence"/>
</dbReference>
<reference evidence="2 4" key="1">
    <citation type="submission" date="2018-09" db="EMBL/GenBank/DDBJ databases">
        <title>Murine metabolic-syndrome-specific gut microbial biobank.</title>
        <authorList>
            <person name="Liu C."/>
        </authorList>
    </citation>
    <scope>NUCLEOTIDE SEQUENCE [LARGE SCALE GENOMIC DNA]</scope>
    <source>
        <strain evidence="2 4">8-P5</strain>
    </source>
</reference>
<evidence type="ECO:0000313" key="4">
    <source>
        <dbReference type="Proteomes" id="UP000278164"/>
    </source>
</evidence>
<name>A0A3L7ZVE7_PARDI</name>
<dbReference type="AlphaFoldDB" id="A0A3L7ZVE7"/>
<dbReference type="SUPFAM" id="SSF55729">
    <property type="entry name" value="Acyl-CoA N-acyltransferases (Nat)"/>
    <property type="match status" value="1"/>
</dbReference>
<proteinExistence type="predicted"/>
<dbReference type="EMBL" id="SRYM01000007">
    <property type="protein sequence ID" value="TGY61171.1"/>
    <property type="molecule type" value="Genomic_DNA"/>
</dbReference>
<accession>A0A3L7ZVE7</accession>
<dbReference type="Pfam" id="PF00583">
    <property type="entry name" value="Acetyltransf_1"/>
    <property type="match status" value="1"/>
</dbReference>